<dbReference type="EMBL" id="JACDXJ010000001">
    <property type="protein sequence ID" value="MBA1158538.1"/>
    <property type="molecule type" value="Genomic_DNA"/>
</dbReference>
<dbReference type="RefSeq" id="WP_181053919.1">
    <property type="nucleotide sequence ID" value="NZ_JACDXJ010000001.1"/>
</dbReference>
<organism evidence="1 2">
    <name type="scientific">Microvirga mediterraneensis</name>
    <dbReference type="NCBI Taxonomy" id="2754695"/>
    <lineage>
        <taxon>Bacteria</taxon>
        <taxon>Pseudomonadati</taxon>
        <taxon>Pseudomonadota</taxon>
        <taxon>Alphaproteobacteria</taxon>
        <taxon>Hyphomicrobiales</taxon>
        <taxon>Methylobacteriaceae</taxon>
        <taxon>Microvirga</taxon>
    </lineage>
</organism>
<reference evidence="1 2" key="1">
    <citation type="submission" date="2020-07" db="EMBL/GenBank/DDBJ databases">
        <title>Draft genome and description of Microvirga mediterraneensis Marseille-Q2068 sp. nov.</title>
        <authorList>
            <person name="Boxberger M."/>
        </authorList>
    </citation>
    <scope>NUCLEOTIDE SEQUENCE [LARGE SCALE GENOMIC DNA]</scope>
    <source>
        <strain evidence="1 2">Marseille-Q2068</strain>
    </source>
</reference>
<protein>
    <submittedName>
        <fullName evidence="1">Uncharacterized protein</fullName>
    </submittedName>
</protein>
<accession>A0A838BT25</accession>
<proteinExistence type="predicted"/>
<dbReference type="AlphaFoldDB" id="A0A838BT25"/>
<comment type="caution">
    <text evidence="1">The sequence shown here is derived from an EMBL/GenBank/DDBJ whole genome shotgun (WGS) entry which is preliminary data.</text>
</comment>
<name>A0A838BT25_9HYPH</name>
<sequence>MTTGGPDPLKDALALQARVRGLQALLELQRWQIEVLNNRLYSSEPGGVAARRLLDLKRSEAAKGAFTVPKGVNDP</sequence>
<evidence type="ECO:0000313" key="2">
    <source>
        <dbReference type="Proteomes" id="UP000572984"/>
    </source>
</evidence>
<keyword evidence="2" id="KW-1185">Reference proteome</keyword>
<evidence type="ECO:0000313" key="1">
    <source>
        <dbReference type="EMBL" id="MBA1158538.1"/>
    </source>
</evidence>
<dbReference type="Proteomes" id="UP000572984">
    <property type="component" value="Unassembled WGS sequence"/>
</dbReference>
<gene>
    <name evidence="1" type="ORF">H0S73_20745</name>
</gene>